<dbReference type="AlphaFoldDB" id="A0A8B6X579"/>
<dbReference type="RefSeq" id="WP_028312148.1">
    <property type="nucleotide sequence ID" value="NZ_AXWS01000014.1"/>
</dbReference>
<protein>
    <submittedName>
        <fullName evidence="4">Antitoxin</fullName>
    </submittedName>
</protein>
<accession>A0A8B6X579</accession>
<evidence type="ECO:0000313" key="4">
    <source>
        <dbReference type="RefSeq" id="WP_028312148.1"/>
    </source>
</evidence>
<dbReference type="Pfam" id="PF04014">
    <property type="entry name" value="MazE_antitoxin"/>
    <property type="match status" value="1"/>
</dbReference>
<dbReference type="InterPro" id="IPR051734">
    <property type="entry name" value="VapB_TA_antitoxins"/>
</dbReference>
<name>A0A8B6X579_9BURK</name>
<reference evidence="4" key="1">
    <citation type="submission" date="2025-08" db="UniProtKB">
        <authorList>
            <consortium name="RefSeq"/>
        </authorList>
    </citation>
    <scope>IDENTIFICATION</scope>
</reference>
<dbReference type="OrthoDB" id="9810009at2"/>
<dbReference type="InterPro" id="IPR037914">
    <property type="entry name" value="SpoVT-AbrB_sf"/>
</dbReference>
<comment type="similarity">
    <text evidence="1">Belongs to the VapB family.</text>
</comment>
<dbReference type="Gene3D" id="2.10.260.10">
    <property type="match status" value="1"/>
</dbReference>
<organism evidence="3 4">
    <name type="scientific">Derxia gummosa DSM 723</name>
    <dbReference type="NCBI Taxonomy" id="1121388"/>
    <lineage>
        <taxon>Bacteria</taxon>
        <taxon>Pseudomonadati</taxon>
        <taxon>Pseudomonadota</taxon>
        <taxon>Betaproteobacteria</taxon>
        <taxon>Burkholderiales</taxon>
        <taxon>Alcaligenaceae</taxon>
        <taxon>Derxia</taxon>
    </lineage>
</organism>
<keyword evidence="3" id="KW-1185">Reference proteome</keyword>
<evidence type="ECO:0000313" key="3">
    <source>
        <dbReference type="Proteomes" id="UP000675920"/>
    </source>
</evidence>
<dbReference type="GO" id="GO:0003677">
    <property type="term" value="F:DNA binding"/>
    <property type="evidence" value="ECO:0007669"/>
    <property type="project" value="UniProtKB-KW"/>
</dbReference>
<dbReference type="Proteomes" id="UP000675920">
    <property type="component" value="Unplaced"/>
</dbReference>
<sequence>MTLEERTVSIFRNGRNQAIRIPREFELSGTQALMRREGSKLIIEPLQTGNRLLAFLDAAEPLDESLPEIEDTPAADEDVL</sequence>
<feature type="domain" description="SpoVT-AbrB" evidence="2">
    <location>
        <begin position="10"/>
        <end position="47"/>
    </location>
</feature>
<dbReference type="PANTHER" id="PTHR37550:SF1">
    <property type="entry name" value="SSL1300 PROTEIN"/>
    <property type="match status" value="1"/>
</dbReference>
<evidence type="ECO:0000256" key="1">
    <source>
        <dbReference type="ARBA" id="ARBA00007924"/>
    </source>
</evidence>
<dbReference type="InterPro" id="IPR007159">
    <property type="entry name" value="SpoVT-AbrB_dom"/>
</dbReference>
<dbReference type="SUPFAM" id="SSF89447">
    <property type="entry name" value="AbrB/MazE/MraZ-like"/>
    <property type="match status" value="1"/>
</dbReference>
<evidence type="ECO:0000259" key="2">
    <source>
        <dbReference type="Pfam" id="PF04014"/>
    </source>
</evidence>
<proteinExistence type="inferred from homology"/>
<dbReference type="PANTHER" id="PTHR37550">
    <property type="entry name" value="ANTITOXIN VAPB1"/>
    <property type="match status" value="1"/>
</dbReference>